<feature type="transmembrane region" description="Helical" evidence="9">
    <location>
        <begin position="148"/>
        <end position="168"/>
    </location>
</feature>
<dbReference type="RefSeq" id="WP_047786800.1">
    <property type="nucleotide sequence ID" value="NZ_JZWI01000035.1"/>
</dbReference>
<protein>
    <submittedName>
        <fullName evidence="10">High-affinity branched-chain amino acid transport system permease protein LivH</fullName>
    </submittedName>
</protein>
<evidence type="ECO:0000256" key="8">
    <source>
        <dbReference type="ARBA" id="ARBA00037998"/>
    </source>
</evidence>
<sequence>MLDVLLIGLSVGSILLLAALGLVIIYGAMGVVNMAHGEMIMVGAYAAVMTQIWLGWGLYAAIPIAFVLTALLGFLIERCVVRRLYGRLGDTLLATWGVAILVQQFVRLEGGLAFFGIHIEGLGPGLQNMPVPAELQGAFQIAGTSINAYRAFIVASTIVLTLATWLLLYSTRIGMQVRAIIRNPRMAAACGIDVERVNALTFAFGAGLAGVTGVLVAGFKTVSPDMGTALVVDSFLVVVAGGVGSLLGAVVTAIGLGEVNGVVAAVTNDIVARAAVFGLVILLIVIRPQGLFSFKGR</sequence>
<comment type="subcellular location">
    <subcellularLocation>
        <location evidence="1">Cell membrane</location>
        <topology evidence="1">Multi-pass membrane protein</topology>
    </subcellularLocation>
</comment>
<name>A0A0H2LXZ3_VARPD</name>
<accession>A0A0H2LXZ3</accession>
<dbReference type="Pfam" id="PF02653">
    <property type="entry name" value="BPD_transp_2"/>
    <property type="match status" value="1"/>
</dbReference>
<dbReference type="EMBL" id="JZWI01000035">
    <property type="protein sequence ID" value="KLN53357.1"/>
    <property type="molecule type" value="Genomic_DNA"/>
</dbReference>
<keyword evidence="2" id="KW-0813">Transport</keyword>
<dbReference type="InterPro" id="IPR052157">
    <property type="entry name" value="BCAA_transport_permease"/>
</dbReference>
<keyword evidence="6 9" id="KW-1133">Transmembrane helix</keyword>
<keyword evidence="5" id="KW-0029">Amino-acid transport</keyword>
<dbReference type="NCBIfam" id="TIGR03409">
    <property type="entry name" value="urea_trans_UrtB"/>
    <property type="match status" value="1"/>
</dbReference>
<dbReference type="GO" id="GO:0022857">
    <property type="term" value="F:transmembrane transporter activity"/>
    <property type="evidence" value="ECO:0007669"/>
    <property type="project" value="InterPro"/>
</dbReference>
<dbReference type="InterPro" id="IPR001851">
    <property type="entry name" value="ABC_transp_permease"/>
</dbReference>
<feature type="transmembrane region" description="Helical" evidence="9">
    <location>
        <begin position="262"/>
        <end position="286"/>
    </location>
</feature>
<dbReference type="PANTHER" id="PTHR11795:SF447">
    <property type="entry name" value="ABC TRANSPORTER PERMEASE PROTEIN"/>
    <property type="match status" value="1"/>
</dbReference>
<keyword evidence="4 9" id="KW-0812">Transmembrane</keyword>
<evidence type="ECO:0000256" key="9">
    <source>
        <dbReference type="SAM" id="Phobius"/>
    </source>
</evidence>
<evidence type="ECO:0000256" key="4">
    <source>
        <dbReference type="ARBA" id="ARBA00022692"/>
    </source>
</evidence>
<gene>
    <name evidence="10" type="primary">livH27</name>
    <name evidence="10" type="ORF">VPARA_55230</name>
</gene>
<evidence type="ECO:0000256" key="2">
    <source>
        <dbReference type="ARBA" id="ARBA00022448"/>
    </source>
</evidence>
<keyword evidence="7 9" id="KW-0472">Membrane</keyword>
<organism evidence="10 11">
    <name type="scientific">Variovorax paradoxus</name>
    <dbReference type="NCBI Taxonomy" id="34073"/>
    <lineage>
        <taxon>Bacteria</taxon>
        <taxon>Pseudomonadati</taxon>
        <taxon>Pseudomonadota</taxon>
        <taxon>Betaproteobacteria</taxon>
        <taxon>Burkholderiales</taxon>
        <taxon>Comamonadaceae</taxon>
        <taxon>Variovorax</taxon>
    </lineage>
</organism>
<keyword evidence="11" id="KW-1185">Reference proteome</keyword>
<feature type="transmembrane region" description="Helical" evidence="9">
    <location>
        <begin position="7"/>
        <end position="32"/>
    </location>
</feature>
<evidence type="ECO:0000256" key="6">
    <source>
        <dbReference type="ARBA" id="ARBA00022989"/>
    </source>
</evidence>
<comment type="similarity">
    <text evidence="8">Belongs to the binding-protein-dependent transport system permease family. LivHM subfamily.</text>
</comment>
<feature type="transmembrane region" description="Helical" evidence="9">
    <location>
        <begin position="230"/>
        <end position="256"/>
    </location>
</feature>
<dbReference type="InterPro" id="IPR017779">
    <property type="entry name" value="ABC_UrtB_bac"/>
</dbReference>
<dbReference type="GO" id="GO:0006865">
    <property type="term" value="P:amino acid transport"/>
    <property type="evidence" value="ECO:0007669"/>
    <property type="project" value="UniProtKB-KW"/>
</dbReference>
<dbReference type="PANTHER" id="PTHR11795">
    <property type="entry name" value="BRANCHED-CHAIN AMINO ACID TRANSPORT SYSTEM PERMEASE PROTEIN LIVH"/>
    <property type="match status" value="1"/>
</dbReference>
<proteinExistence type="inferred from homology"/>
<reference evidence="10 11" key="1">
    <citation type="submission" date="2015-03" db="EMBL/GenBank/DDBJ databases">
        <title>Genome sequence of Variovorax paradoxus TBEA6.</title>
        <authorList>
            <person name="Poehlein A."/>
            <person name="Schuldes J."/>
            <person name="Wuebbeler J.H."/>
            <person name="Hiessl S."/>
            <person name="Steinbuechel A."/>
            <person name="Daniel R."/>
        </authorList>
    </citation>
    <scope>NUCLEOTIDE SEQUENCE [LARGE SCALE GENOMIC DNA]</scope>
    <source>
        <strain evidence="10 11">TBEA6</strain>
    </source>
</reference>
<dbReference type="CDD" id="cd06582">
    <property type="entry name" value="TM_PBP1_LivH_like"/>
    <property type="match status" value="1"/>
</dbReference>
<evidence type="ECO:0000256" key="3">
    <source>
        <dbReference type="ARBA" id="ARBA00022475"/>
    </source>
</evidence>
<dbReference type="Proteomes" id="UP000035170">
    <property type="component" value="Unassembled WGS sequence"/>
</dbReference>
<evidence type="ECO:0000256" key="1">
    <source>
        <dbReference type="ARBA" id="ARBA00004651"/>
    </source>
</evidence>
<comment type="caution">
    <text evidence="10">The sequence shown here is derived from an EMBL/GenBank/DDBJ whole genome shotgun (WGS) entry which is preliminary data.</text>
</comment>
<dbReference type="PATRIC" id="fig|34073.19.peg.5653"/>
<feature type="transmembrane region" description="Helical" evidence="9">
    <location>
        <begin position="52"/>
        <end position="76"/>
    </location>
</feature>
<dbReference type="GO" id="GO:0005886">
    <property type="term" value="C:plasma membrane"/>
    <property type="evidence" value="ECO:0007669"/>
    <property type="project" value="UniProtKB-SubCell"/>
</dbReference>
<evidence type="ECO:0000256" key="5">
    <source>
        <dbReference type="ARBA" id="ARBA00022970"/>
    </source>
</evidence>
<evidence type="ECO:0000256" key="7">
    <source>
        <dbReference type="ARBA" id="ARBA00023136"/>
    </source>
</evidence>
<evidence type="ECO:0000313" key="11">
    <source>
        <dbReference type="Proteomes" id="UP000035170"/>
    </source>
</evidence>
<feature type="transmembrane region" description="Helical" evidence="9">
    <location>
        <begin position="88"/>
        <end position="106"/>
    </location>
</feature>
<dbReference type="AlphaFoldDB" id="A0A0H2LXZ3"/>
<evidence type="ECO:0000313" key="10">
    <source>
        <dbReference type="EMBL" id="KLN53357.1"/>
    </source>
</evidence>
<keyword evidence="3" id="KW-1003">Cell membrane</keyword>